<gene>
    <name evidence="2" type="ORF">NSMM_240009</name>
</gene>
<sequence length="429" mass="46234">MNKISIFTLGVRGVARFYLARLREHLWWKPALSCVFSILAALVAGLADQIDVTGALPDISEKSIEVLLTVISASMLVIAMFAVGAMLSAYASASTSATPRSFPLVVADDMSQNALSTFIGAFIYSIVALGALLNGFYEHSGRFVLFLVTIFVFSLVIISFVRWVDRIARLGRLGNTVDKVEAATDAALRARARLPALGAKVATRIEQEGTPVFTKSVGYIQNIDLAKLQSVAEQIDSEISVCLILGSFVSPGEPLAYISKADLSEAQVLDDAAEAFVIGGNRTFESDPRFGLIVLSEIASRALSPAVNDAGTAIGIIGTLVRLFVRWAQACEREDDHTVEFDRVAVPIVSLNDMFDDAFNAIARDGAGSIEVAIRLQKAFKSLAKLGHKEMEQAAIAHADHALKYAKHSLQLPAEYALVKKLSITTARK</sequence>
<evidence type="ECO:0000313" key="3">
    <source>
        <dbReference type="Proteomes" id="UP000198729"/>
    </source>
</evidence>
<dbReference type="InterPro" id="IPR018723">
    <property type="entry name" value="DUF2254_membrane"/>
</dbReference>
<protein>
    <submittedName>
        <fullName evidence="2">Predicted membrane protein</fullName>
    </submittedName>
</protein>
<dbReference type="AlphaFoldDB" id="A0A1G5SBP8"/>
<keyword evidence="1" id="KW-0472">Membrane</keyword>
<name>A0A1G5SBP8_9PROT</name>
<dbReference type="RefSeq" id="WP_090284257.1">
    <property type="nucleotide sequence ID" value="NZ_FMWO01000030.1"/>
</dbReference>
<feature type="transmembrane region" description="Helical" evidence="1">
    <location>
        <begin position="143"/>
        <end position="164"/>
    </location>
</feature>
<keyword evidence="1" id="KW-0812">Transmembrane</keyword>
<reference evidence="2 3" key="1">
    <citation type="submission" date="2016-10" db="EMBL/GenBank/DDBJ databases">
        <authorList>
            <person name="de Groot N.N."/>
        </authorList>
    </citation>
    <scope>NUCLEOTIDE SEQUENCE [LARGE SCALE GENOMIC DNA]</scope>
    <source>
        <strain evidence="2">1</strain>
    </source>
</reference>
<proteinExistence type="predicted"/>
<evidence type="ECO:0000313" key="2">
    <source>
        <dbReference type="EMBL" id="SCZ84625.1"/>
    </source>
</evidence>
<evidence type="ECO:0000256" key="1">
    <source>
        <dbReference type="SAM" id="Phobius"/>
    </source>
</evidence>
<dbReference type="Pfam" id="PF10011">
    <property type="entry name" value="DUF2254"/>
    <property type="match status" value="1"/>
</dbReference>
<organism evidence="2 3">
    <name type="scientific">Nitrosomonas mobilis</name>
    <dbReference type="NCBI Taxonomy" id="51642"/>
    <lineage>
        <taxon>Bacteria</taxon>
        <taxon>Pseudomonadati</taxon>
        <taxon>Pseudomonadota</taxon>
        <taxon>Betaproteobacteria</taxon>
        <taxon>Nitrosomonadales</taxon>
        <taxon>Nitrosomonadaceae</taxon>
        <taxon>Nitrosomonas</taxon>
    </lineage>
</organism>
<feature type="transmembrane region" description="Helical" evidence="1">
    <location>
        <begin position="26"/>
        <end position="47"/>
    </location>
</feature>
<dbReference type="OrthoDB" id="2955631at2"/>
<dbReference type="EMBL" id="FMWO01000030">
    <property type="protein sequence ID" value="SCZ84625.1"/>
    <property type="molecule type" value="Genomic_DNA"/>
</dbReference>
<feature type="transmembrane region" description="Helical" evidence="1">
    <location>
        <begin position="114"/>
        <end position="137"/>
    </location>
</feature>
<dbReference type="Proteomes" id="UP000198729">
    <property type="component" value="Unassembled WGS sequence"/>
</dbReference>
<dbReference type="STRING" id="51642.NSMM_240009"/>
<accession>A0A1G5SBP8</accession>
<keyword evidence="3" id="KW-1185">Reference proteome</keyword>
<keyword evidence="1" id="KW-1133">Transmembrane helix</keyword>
<feature type="transmembrane region" description="Helical" evidence="1">
    <location>
        <begin position="67"/>
        <end position="93"/>
    </location>
</feature>